<dbReference type="AlphaFoldDB" id="A0A498JXP7"/>
<evidence type="ECO:0000313" key="1">
    <source>
        <dbReference type="EMBL" id="RXH97961.1"/>
    </source>
</evidence>
<comment type="caution">
    <text evidence="1">The sequence shown here is derived from an EMBL/GenBank/DDBJ whole genome shotgun (WGS) entry which is preliminary data.</text>
</comment>
<evidence type="ECO:0000313" key="2">
    <source>
        <dbReference type="Proteomes" id="UP000290289"/>
    </source>
</evidence>
<name>A0A498JXP7_MALDO</name>
<sequence length="38" mass="4545">MGLLNLMKRTQFYPSRNIYGSLNYHQRFFISFGGSIMR</sequence>
<dbReference type="EMBL" id="RDQH01000331">
    <property type="protein sequence ID" value="RXH97961.1"/>
    <property type="molecule type" value="Genomic_DNA"/>
</dbReference>
<protein>
    <submittedName>
        <fullName evidence="1">Uncharacterized protein</fullName>
    </submittedName>
</protein>
<gene>
    <name evidence="1" type="ORF">DVH24_010286</name>
</gene>
<accession>A0A498JXP7</accession>
<keyword evidence="2" id="KW-1185">Reference proteome</keyword>
<reference evidence="1 2" key="1">
    <citation type="submission" date="2018-10" db="EMBL/GenBank/DDBJ databases">
        <title>A high-quality apple genome assembly.</title>
        <authorList>
            <person name="Hu J."/>
        </authorList>
    </citation>
    <scope>NUCLEOTIDE SEQUENCE [LARGE SCALE GENOMIC DNA]</scope>
    <source>
        <strain evidence="2">cv. HFTH1</strain>
        <tissue evidence="1">Young leaf</tissue>
    </source>
</reference>
<proteinExistence type="predicted"/>
<organism evidence="1 2">
    <name type="scientific">Malus domestica</name>
    <name type="common">Apple</name>
    <name type="synonym">Pyrus malus</name>
    <dbReference type="NCBI Taxonomy" id="3750"/>
    <lineage>
        <taxon>Eukaryota</taxon>
        <taxon>Viridiplantae</taxon>
        <taxon>Streptophyta</taxon>
        <taxon>Embryophyta</taxon>
        <taxon>Tracheophyta</taxon>
        <taxon>Spermatophyta</taxon>
        <taxon>Magnoliopsida</taxon>
        <taxon>eudicotyledons</taxon>
        <taxon>Gunneridae</taxon>
        <taxon>Pentapetalae</taxon>
        <taxon>rosids</taxon>
        <taxon>fabids</taxon>
        <taxon>Rosales</taxon>
        <taxon>Rosaceae</taxon>
        <taxon>Amygdaloideae</taxon>
        <taxon>Maleae</taxon>
        <taxon>Malus</taxon>
    </lineage>
</organism>
<dbReference type="Proteomes" id="UP000290289">
    <property type="component" value="Chromosome 5"/>
</dbReference>